<dbReference type="AlphaFoldDB" id="A0A4Y3PLV3"/>
<dbReference type="EMBL" id="BJMH01000043">
    <property type="protein sequence ID" value="GEB35512.1"/>
    <property type="molecule type" value="Genomic_DNA"/>
</dbReference>
<reference evidence="3 4" key="1">
    <citation type="submission" date="2019-06" db="EMBL/GenBank/DDBJ databases">
        <title>Whole genome shotgun sequence of Brevibacillus parabrevis NBRC 12334.</title>
        <authorList>
            <person name="Hosoyama A."/>
            <person name="Uohara A."/>
            <person name="Ohji S."/>
            <person name="Ichikawa N."/>
        </authorList>
    </citation>
    <scope>NUCLEOTIDE SEQUENCE [LARGE SCALE GENOMIC DNA]</scope>
    <source>
        <strain evidence="3 4">NBRC 12334</strain>
    </source>
</reference>
<keyword evidence="1" id="KW-1133">Transmembrane helix</keyword>
<keyword evidence="4" id="KW-1185">Reference proteome</keyword>
<dbReference type="Pfam" id="PF13038">
    <property type="entry name" value="DUF3899"/>
    <property type="match status" value="1"/>
</dbReference>
<evidence type="ECO:0000256" key="1">
    <source>
        <dbReference type="SAM" id="Phobius"/>
    </source>
</evidence>
<evidence type="ECO:0000313" key="3">
    <source>
        <dbReference type="EMBL" id="GEB35512.1"/>
    </source>
</evidence>
<sequence>MNNWFAIILVLAITCSLVLGVTSETLALLPYINQSFLLGLILLMVGCAAVVTRSGFFTVFMRGFKQLKGFFFRKPRMMESDLVQGDDPVFAQKKQSVIKVATSLFLASGTGLIVFSLVLTCFYYL</sequence>
<feature type="domain" description="DUF3899" evidence="2">
    <location>
        <begin position="32"/>
        <end position="121"/>
    </location>
</feature>
<evidence type="ECO:0000313" key="4">
    <source>
        <dbReference type="Proteomes" id="UP000316882"/>
    </source>
</evidence>
<protein>
    <recommendedName>
        <fullName evidence="2">DUF3899 domain-containing protein</fullName>
    </recommendedName>
</protein>
<gene>
    <name evidence="3" type="ORF">BPA01_50920</name>
</gene>
<keyword evidence="1" id="KW-0472">Membrane</keyword>
<proteinExistence type="predicted"/>
<feature type="transmembrane region" description="Helical" evidence="1">
    <location>
        <begin position="103"/>
        <end position="124"/>
    </location>
</feature>
<organism evidence="3 4">
    <name type="scientific">Brevibacillus parabrevis</name>
    <dbReference type="NCBI Taxonomy" id="54914"/>
    <lineage>
        <taxon>Bacteria</taxon>
        <taxon>Bacillati</taxon>
        <taxon>Bacillota</taxon>
        <taxon>Bacilli</taxon>
        <taxon>Bacillales</taxon>
        <taxon>Paenibacillaceae</taxon>
        <taxon>Brevibacillus</taxon>
    </lineage>
</organism>
<comment type="caution">
    <text evidence="3">The sequence shown here is derived from an EMBL/GenBank/DDBJ whole genome shotgun (WGS) entry which is preliminary data.</text>
</comment>
<dbReference type="Proteomes" id="UP000316882">
    <property type="component" value="Unassembled WGS sequence"/>
</dbReference>
<accession>A0A4Y3PLV3</accession>
<dbReference type="InterPro" id="IPR025007">
    <property type="entry name" value="DUF3899"/>
</dbReference>
<feature type="transmembrane region" description="Helical" evidence="1">
    <location>
        <begin position="36"/>
        <end position="60"/>
    </location>
</feature>
<evidence type="ECO:0000259" key="2">
    <source>
        <dbReference type="Pfam" id="PF13038"/>
    </source>
</evidence>
<dbReference type="RefSeq" id="WP_122963239.1">
    <property type="nucleotide sequence ID" value="NZ_BJMH01000043.1"/>
</dbReference>
<keyword evidence="1" id="KW-0812">Transmembrane</keyword>
<name>A0A4Y3PLV3_BREPA</name>